<name>A0A915KG09_ROMCU</name>
<evidence type="ECO:0000313" key="2">
    <source>
        <dbReference type="WBParaSite" id="nRc.2.0.1.t36904-RA"/>
    </source>
</evidence>
<keyword evidence="1" id="KW-1185">Reference proteome</keyword>
<organism evidence="1 2">
    <name type="scientific">Romanomermis culicivorax</name>
    <name type="common">Nematode worm</name>
    <dbReference type="NCBI Taxonomy" id="13658"/>
    <lineage>
        <taxon>Eukaryota</taxon>
        <taxon>Metazoa</taxon>
        <taxon>Ecdysozoa</taxon>
        <taxon>Nematoda</taxon>
        <taxon>Enoplea</taxon>
        <taxon>Dorylaimia</taxon>
        <taxon>Mermithida</taxon>
        <taxon>Mermithoidea</taxon>
        <taxon>Mermithidae</taxon>
        <taxon>Romanomermis</taxon>
    </lineage>
</organism>
<protein>
    <submittedName>
        <fullName evidence="2">MULE transposase domain-containing protein</fullName>
    </submittedName>
</protein>
<dbReference type="Proteomes" id="UP000887565">
    <property type="component" value="Unplaced"/>
</dbReference>
<dbReference type="AlphaFoldDB" id="A0A915KG09"/>
<proteinExistence type="predicted"/>
<dbReference type="WBParaSite" id="nRc.2.0.1.t36904-RA">
    <property type="protein sequence ID" value="nRc.2.0.1.t36904-RA"/>
    <property type="gene ID" value="nRc.2.0.1.g36904"/>
</dbReference>
<evidence type="ECO:0000313" key="1">
    <source>
        <dbReference type="Proteomes" id="UP000887565"/>
    </source>
</evidence>
<sequence length="159" mass="17855">LSNYLFLTQLADVGATYTGINTKESPSHPGCRYTLQTDAQLEMMQKMGRNGICIDATHGTNPCDYLLITVLVIDDHRKRFPVAWFVTPKEDEASVLIWSPNILCQMMPQLTSTLGHNNSSNSLSNNQIDEYESMLADIENGQNQLRSKQYCITARVIPN</sequence>
<reference evidence="2" key="1">
    <citation type="submission" date="2022-11" db="UniProtKB">
        <authorList>
            <consortium name="WormBaseParasite"/>
        </authorList>
    </citation>
    <scope>IDENTIFICATION</scope>
</reference>
<accession>A0A915KG09</accession>